<feature type="compositionally biased region" description="Basic and acidic residues" evidence="1">
    <location>
        <begin position="110"/>
        <end position="120"/>
    </location>
</feature>
<name>A0ABW6IFM3_9CYAN</name>
<dbReference type="InterPro" id="IPR036629">
    <property type="entry name" value="YjbJ_sf"/>
</dbReference>
<gene>
    <name evidence="3" type="ORF">ACFVKH_11880</name>
</gene>
<keyword evidence="4" id="KW-1185">Reference proteome</keyword>
<sequence length="148" mass="15161">MKTLSSVNRFAKAVKAQMAIAIAFFLAVGSVLVVSTAPAMAAVGTDASRVAPGSQAAAEVVQDRAKREADRMLGAGTSNKVEGAIEGTVGKAKRQANDFGTQVEGAAEQAEGKVKRDVGRAKSTAETATDKAGDAGESLIDSIKDFFN</sequence>
<feature type="signal peptide" evidence="2">
    <location>
        <begin position="1"/>
        <end position="41"/>
    </location>
</feature>
<dbReference type="Proteomes" id="UP001600165">
    <property type="component" value="Unassembled WGS sequence"/>
</dbReference>
<evidence type="ECO:0000256" key="2">
    <source>
        <dbReference type="SAM" id="SignalP"/>
    </source>
</evidence>
<reference evidence="3 4" key="1">
    <citation type="submission" date="2024-10" db="EMBL/GenBank/DDBJ databases">
        <authorList>
            <person name="Ratan Roy A."/>
            <person name="Morales Sandoval P.H."/>
            <person name="De Los Santos Villalobos S."/>
            <person name="Chakraborty S."/>
            <person name="Mukherjee J."/>
        </authorList>
    </citation>
    <scope>NUCLEOTIDE SEQUENCE [LARGE SCALE GENOMIC DNA]</scope>
    <source>
        <strain evidence="3 4">S1</strain>
    </source>
</reference>
<proteinExistence type="predicted"/>
<feature type="chain" id="PRO_5046676863" evidence="2">
    <location>
        <begin position="42"/>
        <end position="148"/>
    </location>
</feature>
<dbReference type="RefSeq" id="WP_377965263.1">
    <property type="nucleotide sequence ID" value="NZ_JBHZOL010000075.1"/>
</dbReference>
<protein>
    <submittedName>
        <fullName evidence="3">CsbD family protein</fullName>
    </submittedName>
</protein>
<evidence type="ECO:0000313" key="3">
    <source>
        <dbReference type="EMBL" id="MFE4106983.1"/>
    </source>
</evidence>
<dbReference type="SUPFAM" id="SSF69047">
    <property type="entry name" value="Hypothetical protein YjbJ"/>
    <property type="match status" value="1"/>
</dbReference>
<feature type="region of interest" description="Disordered" evidence="1">
    <location>
        <begin position="100"/>
        <end position="135"/>
    </location>
</feature>
<organism evidence="3 4">
    <name type="scientific">Almyronema epifaneia S1</name>
    <dbReference type="NCBI Taxonomy" id="2991925"/>
    <lineage>
        <taxon>Bacteria</taxon>
        <taxon>Bacillati</taxon>
        <taxon>Cyanobacteriota</taxon>
        <taxon>Cyanophyceae</taxon>
        <taxon>Nodosilineales</taxon>
        <taxon>Nodosilineaceae</taxon>
        <taxon>Almyronema</taxon>
        <taxon>Almyronema epifaneia</taxon>
    </lineage>
</organism>
<keyword evidence="2" id="KW-0732">Signal</keyword>
<accession>A0ABW6IFM3</accession>
<evidence type="ECO:0000313" key="4">
    <source>
        <dbReference type="Proteomes" id="UP001600165"/>
    </source>
</evidence>
<dbReference type="EMBL" id="JBHZOL010000075">
    <property type="protein sequence ID" value="MFE4106983.1"/>
    <property type="molecule type" value="Genomic_DNA"/>
</dbReference>
<comment type="caution">
    <text evidence="3">The sequence shown here is derived from an EMBL/GenBank/DDBJ whole genome shotgun (WGS) entry which is preliminary data.</text>
</comment>
<evidence type="ECO:0000256" key="1">
    <source>
        <dbReference type="SAM" id="MobiDB-lite"/>
    </source>
</evidence>